<accession>A0A1X6PGX1</accession>
<feature type="compositionally biased region" description="Low complexity" evidence="1">
    <location>
        <begin position="88"/>
        <end position="107"/>
    </location>
</feature>
<feature type="compositionally biased region" description="Acidic residues" evidence="1">
    <location>
        <begin position="258"/>
        <end position="267"/>
    </location>
</feature>
<dbReference type="AlphaFoldDB" id="A0A1X6PGX1"/>
<evidence type="ECO:0000313" key="2">
    <source>
        <dbReference type="EMBL" id="OSX80111.1"/>
    </source>
</evidence>
<sequence>MTTKDLTDMAIAAFNKRDDYKADIPGSCGVFRFLSSWELLREYPRFSDTFPIPSSGSSLSPPAVIVGLEMEDEVSGVAVAAGAGGGSTSAAPAGVGSRRGGSSSSRADGQPAVQPMGSKRTKDQAGLLAATAAMNKRVKELTESSVRKAETLKNMERAVFFNSAAMRGTPAAQAFRARTAARMAAEMDEEDEQARVRREEVAAERARDAAEARRVQVIADAEAEALARRTTAKAARLAARAAMAAAAARSPAGRAGGDDDLSSTDEDGLQRRPRLPAFAAAGARGSPSSGGGRVGGGGRRGGSGGGHRGEGAGRGGSGGGRGGVVDAEGGVVEGAGGAQPPLVKVLVVHAARTCHFMAEAALPRRLSVVRLPAQLPVAACRTEADCIPSHHRVLTPAPARGKSHVGLQGR</sequence>
<dbReference type="EMBL" id="KV918780">
    <property type="protein sequence ID" value="OSX80111.1"/>
    <property type="molecule type" value="Genomic_DNA"/>
</dbReference>
<reference evidence="2 3" key="1">
    <citation type="submission" date="2017-03" db="EMBL/GenBank/DDBJ databases">
        <title>WGS assembly of Porphyra umbilicalis.</title>
        <authorList>
            <person name="Brawley S.H."/>
            <person name="Blouin N.A."/>
            <person name="Ficko-Blean E."/>
            <person name="Wheeler G.L."/>
            <person name="Lohr M."/>
            <person name="Goodson H.V."/>
            <person name="Jenkins J.W."/>
            <person name="Blaby-Haas C.E."/>
            <person name="Helliwell K.E."/>
            <person name="Chan C."/>
            <person name="Marriage T."/>
            <person name="Bhattacharya D."/>
            <person name="Klein A.S."/>
            <person name="Badis Y."/>
            <person name="Brodie J."/>
            <person name="Cao Y."/>
            <person name="Collen J."/>
            <person name="Dittami S.M."/>
            <person name="Gachon C.M."/>
            <person name="Green B.R."/>
            <person name="Karpowicz S."/>
            <person name="Kim J.W."/>
            <person name="Kudahl U."/>
            <person name="Lin S."/>
            <person name="Michel G."/>
            <person name="Mittag M."/>
            <person name="Olson B.J."/>
            <person name="Pangilinan J."/>
            <person name="Peng Y."/>
            <person name="Qiu H."/>
            <person name="Shu S."/>
            <person name="Singer J.T."/>
            <person name="Smith A.G."/>
            <person name="Sprecher B.N."/>
            <person name="Wagner V."/>
            <person name="Wang W."/>
            <person name="Wang Z.-Y."/>
            <person name="Yan J."/>
            <person name="Yarish C."/>
            <person name="Zoeuner-Riek S."/>
            <person name="Zhuang Y."/>
            <person name="Zou Y."/>
            <person name="Lindquist E.A."/>
            <person name="Grimwood J."/>
            <person name="Barry K."/>
            <person name="Rokhsar D.S."/>
            <person name="Schmutz J."/>
            <person name="Stiller J.W."/>
            <person name="Grossman A.R."/>
            <person name="Prochnik S.E."/>
        </authorList>
    </citation>
    <scope>NUCLEOTIDE SEQUENCE [LARGE SCALE GENOMIC DNA]</scope>
    <source>
        <strain evidence="2">4086291</strain>
    </source>
</reference>
<evidence type="ECO:0008006" key="4">
    <source>
        <dbReference type="Google" id="ProtNLM"/>
    </source>
</evidence>
<feature type="region of interest" description="Disordered" evidence="1">
    <location>
        <begin position="83"/>
        <end position="121"/>
    </location>
</feature>
<dbReference type="Proteomes" id="UP000218209">
    <property type="component" value="Unassembled WGS sequence"/>
</dbReference>
<evidence type="ECO:0000313" key="3">
    <source>
        <dbReference type="Proteomes" id="UP000218209"/>
    </source>
</evidence>
<gene>
    <name evidence="2" type="ORF">BU14_0058s0022</name>
</gene>
<evidence type="ECO:0000256" key="1">
    <source>
        <dbReference type="SAM" id="MobiDB-lite"/>
    </source>
</evidence>
<keyword evidence="3" id="KW-1185">Reference proteome</keyword>
<name>A0A1X6PGX1_PORUM</name>
<feature type="compositionally biased region" description="Gly residues" evidence="1">
    <location>
        <begin position="288"/>
        <end position="323"/>
    </location>
</feature>
<feature type="region of interest" description="Disordered" evidence="1">
    <location>
        <begin position="248"/>
        <end position="327"/>
    </location>
</feature>
<organism evidence="2 3">
    <name type="scientific">Porphyra umbilicalis</name>
    <name type="common">Purple laver</name>
    <name type="synonym">Red alga</name>
    <dbReference type="NCBI Taxonomy" id="2786"/>
    <lineage>
        <taxon>Eukaryota</taxon>
        <taxon>Rhodophyta</taxon>
        <taxon>Bangiophyceae</taxon>
        <taxon>Bangiales</taxon>
        <taxon>Bangiaceae</taxon>
        <taxon>Porphyra</taxon>
    </lineage>
</organism>
<protein>
    <recommendedName>
        <fullName evidence="4">No apical meristem-associated C-terminal domain-containing protein</fullName>
    </recommendedName>
</protein>
<proteinExistence type="predicted"/>